<feature type="domain" description="Zinc finger FPG/IleRS-type" evidence="14">
    <location>
        <begin position="1022"/>
        <end position="1052"/>
    </location>
</feature>
<dbReference type="GO" id="GO:0004822">
    <property type="term" value="F:isoleucine-tRNA ligase activity"/>
    <property type="evidence" value="ECO:0000318"/>
    <property type="project" value="GO_Central"/>
</dbReference>
<dbReference type="InterPro" id="IPR013155">
    <property type="entry name" value="M/V/L/I-tRNA-synth_anticd-bd"/>
</dbReference>
<dbReference type="SUPFAM" id="SSF52374">
    <property type="entry name" value="Nucleotidylyl transferase"/>
    <property type="match status" value="1"/>
</dbReference>
<feature type="region of interest" description="Disordered" evidence="12">
    <location>
        <begin position="49"/>
        <end position="77"/>
    </location>
</feature>
<dbReference type="GeneID" id="5724458"/>
<dbReference type="GO" id="GO:0009791">
    <property type="term" value="P:post-embryonic development"/>
    <property type="evidence" value="ECO:0007669"/>
    <property type="project" value="UniProtKB-ARBA"/>
</dbReference>
<dbReference type="GO" id="GO:0006428">
    <property type="term" value="P:isoleucyl-tRNA aminoacylation"/>
    <property type="evidence" value="ECO:0000318"/>
    <property type="project" value="GO_Central"/>
</dbReference>
<dbReference type="InterPro" id="IPR002300">
    <property type="entry name" value="aa-tRNA-synth_Ia"/>
</dbReference>
<dbReference type="InterPro" id="IPR033708">
    <property type="entry name" value="Anticodon_Ile_BEm"/>
</dbReference>
<dbReference type="ExpressionAtlas" id="A0A2K3CW82">
    <property type="expression patterns" value="baseline"/>
</dbReference>
<proteinExistence type="inferred from homology"/>
<evidence type="ECO:0000256" key="6">
    <source>
        <dbReference type="ARBA" id="ARBA00022833"/>
    </source>
</evidence>
<evidence type="ECO:0000256" key="9">
    <source>
        <dbReference type="ARBA" id="ARBA00023146"/>
    </source>
</evidence>
<dbReference type="PRINTS" id="PR00984">
    <property type="entry name" value="TRNASYNTHILE"/>
</dbReference>
<dbReference type="FunFam" id="3.90.740.10:FF:000013">
    <property type="entry name" value="Isoleucine--tRNA ligase, chloroplastic/mitochondrial"/>
    <property type="match status" value="1"/>
</dbReference>
<dbReference type="STRING" id="3055.A0A2K3CW82"/>
<evidence type="ECO:0000259" key="15">
    <source>
        <dbReference type="Pfam" id="PF08264"/>
    </source>
</evidence>
<dbReference type="FunFam" id="1.10.730.20:FF:000017">
    <property type="entry name" value="Isoleucyl-tRNA synthetase"/>
    <property type="match status" value="1"/>
</dbReference>
<name>A0A2K3CW82_CHLRE</name>
<dbReference type="Gene3D" id="3.40.50.620">
    <property type="entry name" value="HUPs"/>
    <property type="match status" value="2"/>
</dbReference>
<dbReference type="CDD" id="cd07960">
    <property type="entry name" value="Anticodon_Ia_Ile_BEm"/>
    <property type="match status" value="1"/>
</dbReference>
<dbReference type="PANTHER" id="PTHR42765:SF1">
    <property type="entry name" value="ISOLEUCINE--TRNA LIGASE, MITOCHONDRIAL"/>
    <property type="match status" value="1"/>
</dbReference>
<dbReference type="EC" id="6.1.1.5" evidence="2"/>
<dbReference type="InParanoid" id="A0A2K3CW82"/>
<dbReference type="GO" id="GO:0048608">
    <property type="term" value="P:reproductive structure development"/>
    <property type="evidence" value="ECO:0007669"/>
    <property type="project" value="UniProtKB-ARBA"/>
</dbReference>
<dbReference type="PROSITE" id="PS00178">
    <property type="entry name" value="AA_TRNA_LIGASE_I"/>
    <property type="match status" value="1"/>
</dbReference>
<accession>A0A2K3CW82</accession>
<feature type="domain" description="Aminoacyl-tRNA synthetase class Ia" evidence="13">
    <location>
        <begin position="95"/>
        <end position="749"/>
    </location>
</feature>
<dbReference type="Gramene" id="PNW72540">
    <property type="protein sequence ID" value="PNW72540"/>
    <property type="gene ID" value="CHLRE_16g689871v5"/>
</dbReference>
<evidence type="ECO:0000259" key="13">
    <source>
        <dbReference type="Pfam" id="PF00133"/>
    </source>
</evidence>
<evidence type="ECO:0000259" key="14">
    <source>
        <dbReference type="Pfam" id="PF06827"/>
    </source>
</evidence>
<dbReference type="RefSeq" id="XP_042916317.1">
    <property type="nucleotide sequence ID" value="XM_043071666.1"/>
</dbReference>
<dbReference type="GO" id="GO:0032543">
    <property type="term" value="P:mitochondrial translation"/>
    <property type="evidence" value="ECO:0000318"/>
    <property type="project" value="GO_Central"/>
</dbReference>
<dbReference type="NCBIfam" id="TIGR00392">
    <property type="entry name" value="ileS"/>
    <property type="match status" value="1"/>
</dbReference>
<feature type="domain" description="Methionyl/Valyl/Leucyl/Isoleucyl-tRNA synthetase anticodon-binding" evidence="15">
    <location>
        <begin position="794"/>
        <end position="952"/>
    </location>
</feature>
<evidence type="ECO:0000256" key="7">
    <source>
        <dbReference type="ARBA" id="ARBA00022840"/>
    </source>
</evidence>
<evidence type="ECO:0000256" key="4">
    <source>
        <dbReference type="ARBA" id="ARBA00022723"/>
    </source>
</evidence>
<dbReference type="KEGG" id="cre:CHLRE_16g689871v5"/>
<evidence type="ECO:0000313" key="17">
    <source>
        <dbReference type="Proteomes" id="UP000006906"/>
    </source>
</evidence>
<dbReference type="HAMAP" id="MF_02002">
    <property type="entry name" value="Ile_tRNA_synth_type1"/>
    <property type="match status" value="1"/>
</dbReference>
<dbReference type="Pfam" id="PF08264">
    <property type="entry name" value="Anticodon_1"/>
    <property type="match status" value="1"/>
</dbReference>
<dbReference type="InterPro" id="IPR001412">
    <property type="entry name" value="aa-tRNA-synth_I_CS"/>
</dbReference>
<keyword evidence="4" id="KW-0479">Metal-binding</keyword>
<evidence type="ECO:0000256" key="10">
    <source>
        <dbReference type="ARBA" id="ARBA00032665"/>
    </source>
</evidence>
<dbReference type="PANTHER" id="PTHR42765">
    <property type="entry name" value="SOLEUCYL-TRNA SYNTHETASE"/>
    <property type="match status" value="1"/>
</dbReference>
<dbReference type="InterPro" id="IPR014729">
    <property type="entry name" value="Rossmann-like_a/b/a_fold"/>
</dbReference>
<dbReference type="OrthoDB" id="10264412at2759"/>
<evidence type="ECO:0000256" key="12">
    <source>
        <dbReference type="SAM" id="MobiDB-lite"/>
    </source>
</evidence>
<dbReference type="InterPro" id="IPR009008">
    <property type="entry name" value="Val/Leu/Ile-tRNA-synth_edit"/>
</dbReference>
<evidence type="ECO:0000256" key="1">
    <source>
        <dbReference type="ARBA" id="ARBA00005594"/>
    </source>
</evidence>
<dbReference type="PaxDb" id="3055-EDO99187"/>
<dbReference type="GO" id="GO:0046872">
    <property type="term" value="F:metal ion binding"/>
    <property type="evidence" value="ECO:0007669"/>
    <property type="project" value="UniProtKB-KW"/>
</dbReference>
<dbReference type="InterPro" id="IPR002301">
    <property type="entry name" value="Ile-tRNA-ligase"/>
</dbReference>
<dbReference type="EMBL" id="CM008977">
    <property type="protein sequence ID" value="PNW72540.1"/>
    <property type="molecule type" value="Genomic_DNA"/>
</dbReference>
<comment type="similarity">
    <text evidence="1 11">Belongs to the class-I aminoacyl-tRNA synthetase family.</text>
</comment>
<keyword evidence="17" id="KW-1185">Reference proteome</keyword>
<dbReference type="SUPFAM" id="SSF50677">
    <property type="entry name" value="ValRS/IleRS/LeuRS editing domain"/>
    <property type="match status" value="1"/>
</dbReference>
<evidence type="ECO:0000256" key="11">
    <source>
        <dbReference type="RuleBase" id="RU363035"/>
    </source>
</evidence>
<dbReference type="InterPro" id="IPR009080">
    <property type="entry name" value="tRNAsynth_Ia_anticodon-bd"/>
</dbReference>
<keyword evidence="6" id="KW-0862">Zinc</keyword>
<dbReference type="Gene3D" id="1.10.730.20">
    <property type="match status" value="1"/>
</dbReference>
<dbReference type="Pfam" id="PF00133">
    <property type="entry name" value="tRNA-synt_1"/>
    <property type="match status" value="1"/>
</dbReference>
<dbReference type="InterPro" id="IPR050081">
    <property type="entry name" value="Ile-tRNA_ligase"/>
</dbReference>
<protein>
    <recommendedName>
        <fullName evidence="2">isoleucine--tRNA ligase</fullName>
        <ecNumber evidence="2">6.1.1.5</ecNumber>
    </recommendedName>
    <alternativeName>
        <fullName evidence="10">Isoleucyl-tRNA synthetase</fullName>
    </alternativeName>
</protein>
<dbReference type="AlphaFoldDB" id="A0A2K3CW82"/>
<keyword evidence="9 11" id="KW-0030">Aminoacyl-tRNA synthetase</keyword>
<keyword evidence="7 11" id="KW-0067">ATP-binding</keyword>
<reference evidence="16 17" key="1">
    <citation type="journal article" date="2007" name="Science">
        <title>The Chlamydomonas genome reveals the evolution of key animal and plant functions.</title>
        <authorList>
            <person name="Merchant S.S."/>
            <person name="Prochnik S.E."/>
            <person name="Vallon O."/>
            <person name="Harris E.H."/>
            <person name="Karpowicz S.J."/>
            <person name="Witman G.B."/>
            <person name="Terry A."/>
            <person name="Salamov A."/>
            <person name="Fritz-Laylin L.K."/>
            <person name="Marechal-Drouard L."/>
            <person name="Marshall W.F."/>
            <person name="Qu L.H."/>
            <person name="Nelson D.R."/>
            <person name="Sanderfoot A.A."/>
            <person name="Spalding M.H."/>
            <person name="Kapitonov V.V."/>
            <person name="Ren Q."/>
            <person name="Ferris P."/>
            <person name="Lindquist E."/>
            <person name="Shapiro H."/>
            <person name="Lucas S.M."/>
            <person name="Grimwood J."/>
            <person name="Schmutz J."/>
            <person name="Cardol P."/>
            <person name="Cerutti H."/>
            <person name="Chanfreau G."/>
            <person name="Chen C.L."/>
            <person name="Cognat V."/>
            <person name="Croft M.T."/>
            <person name="Dent R."/>
            <person name="Dutcher S."/>
            <person name="Fernandez E."/>
            <person name="Fukuzawa H."/>
            <person name="Gonzalez-Ballester D."/>
            <person name="Gonzalez-Halphen D."/>
            <person name="Hallmann A."/>
            <person name="Hanikenne M."/>
            <person name="Hippler M."/>
            <person name="Inwood W."/>
            <person name="Jabbari K."/>
            <person name="Kalanon M."/>
            <person name="Kuras R."/>
            <person name="Lefebvre P.A."/>
            <person name="Lemaire S.D."/>
            <person name="Lobanov A.V."/>
            <person name="Lohr M."/>
            <person name="Manuell A."/>
            <person name="Meier I."/>
            <person name="Mets L."/>
            <person name="Mittag M."/>
            <person name="Mittelmeier T."/>
            <person name="Moroney J.V."/>
            <person name="Moseley J."/>
            <person name="Napoli C."/>
            <person name="Nedelcu A.M."/>
            <person name="Niyogi K."/>
            <person name="Novoselov S.V."/>
            <person name="Paulsen I.T."/>
            <person name="Pazour G."/>
            <person name="Purton S."/>
            <person name="Ral J.P."/>
            <person name="Riano-Pachon D.M."/>
            <person name="Riekhof W."/>
            <person name="Rymarquis L."/>
            <person name="Schroda M."/>
            <person name="Stern D."/>
            <person name="Umen J."/>
            <person name="Willows R."/>
            <person name="Wilson N."/>
            <person name="Zimmer S.L."/>
            <person name="Allmer J."/>
            <person name="Balk J."/>
            <person name="Bisova K."/>
            <person name="Chen C.J."/>
            <person name="Elias M."/>
            <person name="Gendler K."/>
            <person name="Hauser C."/>
            <person name="Lamb M.R."/>
            <person name="Ledford H."/>
            <person name="Long J.C."/>
            <person name="Minagawa J."/>
            <person name="Page M.D."/>
            <person name="Pan J."/>
            <person name="Pootakham W."/>
            <person name="Roje S."/>
            <person name="Rose A."/>
            <person name="Stahlberg E."/>
            <person name="Terauchi A.M."/>
            <person name="Yang P."/>
            <person name="Ball S."/>
            <person name="Bowler C."/>
            <person name="Dieckmann C.L."/>
            <person name="Gladyshev V.N."/>
            <person name="Green P."/>
            <person name="Jorgensen R."/>
            <person name="Mayfield S."/>
            <person name="Mueller-Roeber B."/>
            <person name="Rajamani S."/>
            <person name="Sayre R.T."/>
            <person name="Brokstein P."/>
            <person name="Dubchak I."/>
            <person name="Goodstein D."/>
            <person name="Hornick L."/>
            <person name="Huang Y.W."/>
            <person name="Jhaveri J."/>
            <person name="Luo Y."/>
            <person name="Martinez D."/>
            <person name="Ngau W.C."/>
            <person name="Otillar B."/>
            <person name="Poliakov A."/>
            <person name="Porter A."/>
            <person name="Szajkowski L."/>
            <person name="Werner G."/>
            <person name="Zhou K."/>
            <person name="Grigoriev I.V."/>
            <person name="Rokhsar D.S."/>
            <person name="Grossman A.R."/>
        </authorList>
    </citation>
    <scope>NUCLEOTIDE SEQUENCE [LARGE SCALE GENOMIC DNA]</scope>
    <source>
        <strain evidence="17">CC-503</strain>
    </source>
</reference>
<dbReference type="GO" id="GO:0000049">
    <property type="term" value="F:tRNA binding"/>
    <property type="evidence" value="ECO:0007669"/>
    <property type="project" value="InterPro"/>
</dbReference>
<keyword evidence="5 11" id="KW-0547">Nucleotide-binding</keyword>
<dbReference type="Pfam" id="PF06827">
    <property type="entry name" value="zf-FPG_IleRS"/>
    <property type="match status" value="1"/>
</dbReference>
<dbReference type="SUPFAM" id="SSF47323">
    <property type="entry name" value="Anticodon-binding domain of a subclass of class I aminoacyl-tRNA synthetases"/>
    <property type="match status" value="1"/>
</dbReference>
<dbReference type="Gene3D" id="1.10.10.830">
    <property type="entry name" value="Ile-tRNA synthetase CP2 domain-like"/>
    <property type="match status" value="1"/>
</dbReference>
<evidence type="ECO:0000256" key="2">
    <source>
        <dbReference type="ARBA" id="ARBA00013165"/>
    </source>
</evidence>
<evidence type="ECO:0000256" key="5">
    <source>
        <dbReference type="ARBA" id="ARBA00022741"/>
    </source>
</evidence>
<dbReference type="InterPro" id="IPR010663">
    <property type="entry name" value="Znf_FPG/IleRS"/>
</dbReference>
<dbReference type="Gene3D" id="3.90.740.10">
    <property type="entry name" value="Valyl/Leucyl/Isoleucyl-tRNA synthetase, editing domain"/>
    <property type="match status" value="1"/>
</dbReference>
<keyword evidence="8 11" id="KW-0648">Protein biosynthesis</keyword>
<gene>
    <name evidence="16" type="ORF">CHLRE_16g689871v5</name>
</gene>
<dbReference type="GO" id="GO:0002161">
    <property type="term" value="F:aminoacyl-tRNA deacylase activity"/>
    <property type="evidence" value="ECO:0007669"/>
    <property type="project" value="InterPro"/>
</dbReference>
<evidence type="ECO:0000313" key="16">
    <source>
        <dbReference type="EMBL" id="PNW72540.1"/>
    </source>
</evidence>
<dbReference type="GO" id="GO:0005739">
    <property type="term" value="C:mitochondrion"/>
    <property type="evidence" value="ECO:0000318"/>
    <property type="project" value="GO_Central"/>
</dbReference>
<dbReference type="FunCoup" id="A0A2K3CW82">
    <property type="interactions" value="1996"/>
</dbReference>
<dbReference type="GO" id="GO:0005524">
    <property type="term" value="F:ATP binding"/>
    <property type="evidence" value="ECO:0007669"/>
    <property type="project" value="UniProtKB-KW"/>
</dbReference>
<sequence length="1080" mass="115132">MALGCLARAMGPVLPGVSSARAALLRAPRPLHSGVFAKAGGAAAPAAAAAGKKGGKKGGAKDEGAEGPSGPYSPTVRLPATDFSLRANSPVREPQIQAWWEEQAVYSSLAEGGAGEPYTLHDGPPYANGDLHIGHALNKILKDFINRYQLLQGRRAKFVPGWDTHGLPIELKVLQSLPDKERKSLGVLELRAKAREFALKTIDAQRQQFKRYGVWADWAAPYVTLEPAYEAAQLQVFGKMYTNGHIYRGLKPVHWSPSSRTALAEAELEYPEGHKSTSVYVALPMTAPGHKAAANPQLAEALQGSAFAIWTTTPWTIPANLAVALNDQLDYCVVEVQAAEGAEGEEGAEGAEAAAAAAAAAAAGWAVRRLVVAKELVGRLGEKTGARFQVLTTVKGSELEGCTYKHPLYDRVSPVVIGGDYITTETGTGLVHTAPGHGQEDYLVGQRCGLPLLSPVDDAGCFTAEAGEAFAGLAVQGEGNRAVCAALREAGVLLKEELYEHKYPYDWRTKKPTIFRATSQWFASVEGFRGSALEAIRGVGWVPGGGLNRITGMVEGRSDWCISRQRKWGVPIPVFYDTETDEALMSDETIAHVTALVRQHGSDCWWTMGVEQLLPPSLQHLAPRLRKGEDTMDVWFDSGSSWAGVLQATPGLAYPADLYLEGSDQHRGWFQSSLLTSVAANGVAPYKAVLTHGFVLDERGQKMSKSLGNVVDPRVVIEGGKDAKSQPAYGADVLRLWVASVDYTSDVAIGGAILKQMADMYRKVRGTLRFLLGNLSDYDPAAHAVPYAQLPGLDRYLLSRLHAVLTEVAAAYDNYQFFKVFQSLQRFVVVDLSNFYLDTAKDRLYIRGPDDPARRACQTVLDALLRGLLAALAPLVPHMAEDAWLNLPYARPAGSVFQAGWARPDPAWAAGLSEQQAAGWAVLLEVRDAANAVLEKARSGKAIGAGLEARVVVHVSEPVAAAALAALDAAGNGADELRYLLIVSQVELVSDAAAVKLCPFHDTAPSAAGAGAISVGVTRASGSKCARCWNYSPAVGHTAPADYPDLCERCSPVVAAAAFRPQQQPAAPGAGAKQPAVAGV</sequence>
<evidence type="ECO:0000256" key="8">
    <source>
        <dbReference type="ARBA" id="ARBA00022917"/>
    </source>
</evidence>
<organism evidence="16 17">
    <name type="scientific">Chlamydomonas reinhardtii</name>
    <name type="common">Chlamydomonas smithii</name>
    <dbReference type="NCBI Taxonomy" id="3055"/>
    <lineage>
        <taxon>Eukaryota</taxon>
        <taxon>Viridiplantae</taxon>
        <taxon>Chlorophyta</taxon>
        <taxon>core chlorophytes</taxon>
        <taxon>Chlorophyceae</taxon>
        <taxon>CS clade</taxon>
        <taxon>Chlamydomonadales</taxon>
        <taxon>Chlamydomonadaceae</taxon>
        <taxon>Chlamydomonas</taxon>
    </lineage>
</organism>
<keyword evidence="3 11" id="KW-0436">Ligase</keyword>
<dbReference type="InterPro" id="IPR023585">
    <property type="entry name" value="Ile-tRNA-ligase_type1"/>
</dbReference>
<evidence type="ECO:0000256" key="3">
    <source>
        <dbReference type="ARBA" id="ARBA00022598"/>
    </source>
</evidence>
<dbReference type="Proteomes" id="UP000006906">
    <property type="component" value="Chromosome 16"/>
</dbReference>
<dbReference type="CDD" id="cd00818">
    <property type="entry name" value="IleRS_core"/>
    <property type="match status" value="1"/>
</dbReference>